<feature type="transmembrane region" description="Helical" evidence="1">
    <location>
        <begin position="148"/>
        <end position="170"/>
    </location>
</feature>
<name>A0A0M0KBT2_9EUKA</name>
<dbReference type="EMBL" id="JWZX01000662">
    <property type="protein sequence ID" value="KOO36022.1"/>
    <property type="molecule type" value="Genomic_DNA"/>
</dbReference>
<comment type="caution">
    <text evidence="2">The sequence shown here is derived from an EMBL/GenBank/DDBJ whole genome shotgun (WGS) entry which is preliminary data.</text>
</comment>
<dbReference type="AlphaFoldDB" id="A0A0M0KBT2"/>
<proteinExistence type="predicted"/>
<feature type="transmembrane region" description="Helical" evidence="1">
    <location>
        <begin position="6"/>
        <end position="26"/>
    </location>
</feature>
<keyword evidence="1" id="KW-1133">Transmembrane helix</keyword>
<keyword evidence="3" id="KW-1185">Reference proteome</keyword>
<evidence type="ECO:0000313" key="2">
    <source>
        <dbReference type="EMBL" id="KOO36022.1"/>
    </source>
</evidence>
<gene>
    <name evidence="2" type="ORF">Ctob_016063</name>
</gene>
<feature type="transmembrane region" description="Helical" evidence="1">
    <location>
        <begin position="38"/>
        <end position="61"/>
    </location>
</feature>
<evidence type="ECO:0000256" key="1">
    <source>
        <dbReference type="SAM" id="Phobius"/>
    </source>
</evidence>
<keyword evidence="1" id="KW-0812">Transmembrane</keyword>
<dbReference type="Proteomes" id="UP000037460">
    <property type="component" value="Unassembled WGS sequence"/>
</dbReference>
<sequence>MVVVTLIVGLSLWKLATYVLQLFHWAEHRVDRRSHWHAFIFFAVTIPFHFGLPVPLVHQAWAVAIGCFFRWRAYPILVASLSVGVPLPFLIGRRLASGCGKARDESPESPRGFSGPPASRMIQQFLPPSMVAYLSPLRRAIATRPVRSSFLIMWAPLPTSSLPLLLGLLIPAHELPFGSFVLGALPSKVRHVIATDCH</sequence>
<organism evidence="2 3">
    <name type="scientific">Chrysochromulina tobinii</name>
    <dbReference type="NCBI Taxonomy" id="1460289"/>
    <lineage>
        <taxon>Eukaryota</taxon>
        <taxon>Haptista</taxon>
        <taxon>Haptophyta</taxon>
        <taxon>Prymnesiophyceae</taxon>
        <taxon>Prymnesiales</taxon>
        <taxon>Chrysochromulinaceae</taxon>
        <taxon>Chrysochromulina</taxon>
    </lineage>
</organism>
<keyword evidence="1" id="KW-0472">Membrane</keyword>
<reference evidence="3" key="1">
    <citation type="journal article" date="2015" name="PLoS Genet.">
        <title>Genome Sequence and Transcriptome Analyses of Chrysochromulina tobin: Metabolic Tools for Enhanced Algal Fitness in the Prominent Order Prymnesiales (Haptophyceae).</title>
        <authorList>
            <person name="Hovde B.T."/>
            <person name="Deodato C.R."/>
            <person name="Hunsperger H.M."/>
            <person name="Ryken S.A."/>
            <person name="Yost W."/>
            <person name="Jha R.K."/>
            <person name="Patterson J."/>
            <person name="Monnat R.J. Jr."/>
            <person name="Barlow S.B."/>
            <person name="Starkenburg S.R."/>
            <person name="Cattolico R.A."/>
        </authorList>
    </citation>
    <scope>NUCLEOTIDE SEQUENCE</scope>
    <source>
        <strain evidence="3">CCMP291</strain>
    </source>
</reference>
<evidence type="ECO:0000313" key="3">
    <source>
        <dbReference type="Proteomes" id="UP000037460"/>
    </source>
</evidence>
<feature type="transmembrane region" description="Helical" evidence="1">
    <location>
        <begin position="73"/>
        <end position="91"/>
    </location>
</feature>
<accession>A0A0M0KBT2</accession>
<protein>
    <submittedName>
        <fullName evidence="2">Uncharacterized protein</fullName>
    </submittedName>
</protein>